<evidence type="ECO:0000313" key="27">
    <source>
        <dbReference type="EMBL" id="ARM59677.1"/>
    </source>
</evidence>
<evidence type="ECO:0000313" key="23">
    <source>
        <dbReference type="EMBL" id="ARM08983.1"/>
    </source>
</evidence>
<dbReference type="EMBL" id="KY290173">
    <property type="protein sequence ID" value="ARM59798.1"/>
    <property type="molecule type" value="Genomic_DNA"/>
</dbReference>
<evidence type="ECO:0000313" key="11">
    <source>
        <dbReference type="EMBL" id="ARK02917.1"/>
    </source>
</evidence>
<evidence type="ECO:0000313" key="2">
    <source>
        <dbReference type="EMBL" id="ARJ99512.1"/>
    </source>
</evidence>
<evidence type="ECO:0000313" key="19">
    <source>
        <dbReference type="EMBL" id="ARM06901.1"/>
    </source>
</evidence>
<evidence type="ECO:0000313" key="20">
    <source>
        <dbReference type="EMBL" id="ARM07765.1"/>
    </source>
</evidence>
<dbReference type="EMBL" id="KY315556">
    <property type="protein sequence ID" value="ARM09939.1"/>
    <property type="molecule type" value="Genomic_DNA"/>
</dbReference>
<evidence type="ECO:0000313" key="24">
    <source>
        <dbReference type="EMBL" id="ARM09229.1"/>
    </source>
</evidence>
<dbReference type="EMBL" id="KY315541">
    <property type="protein sequence ID" value="ARM08129.1"/>
    <property type="molecule type" value="Genomic_DNA"/>
</dbReference>
<sequence length="61" mass="7127">MLTKSRHITTFPEIKALATPSFVLSHNLTAKKRQRKASQKTYKEANLCHFIYYKQTCILVE</sequence>
<evidence type="ECO:0000313" key="7">
    <source>
        <dbReference type="EMBL" id="ARK02089.1"/>
    </source>
</evidence>
<dbReference type="EMBL" id="KY274516">
    <property type="protein sequence ID" value="ARK02205.1"/>
    <property type="molecule type" value="Genomic_DNA"/>
</dbReference>
<evidence type="ECO:0000313" key="12">
    <source>
        <dbReference type="EMBL" id="ARK03040.1"/>
    </source>
</evidence>
<dbReference type="EMBL" id="KY274520">
    <property type="protein sequence ID" value="ARK02669.1"/>
    <property type="molecule type" value="Genomic_DNA"/>
</dbReference>
<dbReference type="EMBL" id="KY315530">
    <property type="protein sequence ID" value="ARM06901.1"/>
    <property type="molecule type" value="Genomic_DNA"/>
</dbReference>
<evidence type="ECO:0000313" key="32">
    <source>
        <dbReference type="EMBL" id="ARM61121.1"/>
    </source>
</evidence>
<dbReference type="EMBL" id="KY290186">
    <property type="protein sequence ID" value="ARM61356.1"/>
    <property type="molecule type" value="Genomic_DNA"/>
</dbReference>
<evidence type="ECO:0000313" key="13">
    <source>
        <dbReference type="EMBL" id="ARK07102.1"/>
    </source>
</evidence>
<dbReference type="EMBL" id="KY315526">
    <property type="protein sequence ID" value="ARM06389.1"/>
    <property type="molecule type" value="Genomic_DNA"/>
</dbReference>
<evidence type="ECO:0000313" key="18">
    <source>
        <dbReference type="EMBL" id="ARM06778.1"/>
    </source>
</evidence>
<dbReference type="EMBL" id="KY315521">
    <property type="protein sequence ID" value="ARM05808.1"/>
    <property type="molecule type" value="Genomic_DNA"/>
</dbReference>
<evidence type="ECO:0000313" key="14">
    <source>
        <dbReference type="EMBL" id="ARM05808.1"/>
    </source>
</evidence>
<evidence type="ECO:0000313" key="9">
    <source>
        <dbReference type="EMBL" id="ARK02313.1"/>
    </source>
</evidence>
<dbReference type="EMBL" id="KY274503">
    <property type="protein sequence ID" value="ARK00639.1"/>
    <property type="molecule type" value="Genomic_DNA"/>
</dbReference>
<dbReference type="EMBL" id="KY315543">
    <property type="protein sequence ID" value="ARM08375.1"/>
    <property type="molecule type" value="Genomic_DNA"/>
</dbReference>
<dbReference type="EMBL" id="KY274493">
    <property type="protein sequence ID" value="ARJ99512.1"/>
    <property type="molecule type" value="Genomic_DNA"/>
</dbReference>
<evidence type="ECO:0000313" key="1">
    <source>
        <dbReference type="EMBL" id="ARJ98951.1"/>
    </source>
</evidence>
<dbReference type="EMBL" id="KY239023">
    <property type="protein sequence ID" value="ARK07102.1"/>
    <property type="molecule type" value="Genomic_DNA"/>
</dbReference>
<proteinExistence type="predicted"/>
<dbReference type="EMBL" id="KY290184">
    <property type="protein sequence ID" value="ARM61121.1"/>
    <property type="molecule type" value="Genomic_DNA"/>
</dbReference>
<evidence type="ECO:0000313" key="22">
    <source>
        <dbReference type="EMBL" id="ARM08375.1"/>
    </source>
</evidence>
<dbReference type="EMBL" id="KY290172">
    <property type="protein sequence ID" value="ARM59677.1"/>
    <property type="molecule type" value="Genomic_DNA"/>
</dbReference>
<dbReference type="EMBL" id="KY274522">
    <property type="protein sequence ID" value="ARK02917.1"/>
    <property type="molecule type" value="Genomic_DNA"/>
</dbReference>
<dbReference type="EMBL" id="KY274517">
    <property type="protein sequence ID" value="ARK02313.1"/>
    <property type="molecule type" value="Genomic_DNA"/>
</dbReference>
<reference evidence="25" key="1">
    <citation type="journal article" date="2018" name="BMC Genomics">
        <title>Comparative genomic, transcriptomic, and proteomic reannotation of human herpesvirus 6.</title>
        <authorList>
            <person name="Greninger A.L."/>
            <person name="Knudsen G.M."/>
            <person name="Roychoudhury P."/>
            <person name="Hanson D.J."/>
            <person name="Sedlak R.H."/>
            <person name="Xie H."/>
            <person name="Guan J."/>
            <person name="Nguyen T."/>
            <person name="Peddu V."/>
            <person name="Boeckh M."/>
            <person name="Huang M.L."/>
            <person name="Cook L."/>
            <person name="Depledge D.P."/>
            <person name="Zerr D.M."/>
            <person name="Koelle D.M."/>
            <person name="Gantt S."/>
            <person name="Yoshikawa T."/>
            <person name="Caserta M."/>
            <person name="Hill J.A."/>
            <person name="Jerome K.R."/>
        </authorList>
    </citation>
    <scope>NUCLEOTIDE SEQUENCE</scope>
    <source>
        <strain evidence="32">HP100E10</strain>
        <strain evidence="33">HP104C1</strain>
        <strain evidence="17">HP12F5</strain>
        <strain evidence="18">HP12G6</strain>
        <strain evidence="19">HP12H12</strain>
        <strain evidence="4">HP17H8</strain>
        <strain evidence="5">HP19G7</strain>
        <strain evidence="14">HP1F1</strain>
        <strain evidence="6">HP24D3</strain>
        <strain evidence="7">HP26A11</strain>
        <strain evidence="8">HP30A9</strain>
        <strain evidence="9">HP30E3</strain>
        <strain evidence="10">HP34B2</strain>
        <strain evidence="11">HP34D9</strain>
        <strain evidence="12">HP36G11</strain>
        <strain evidence="34">HP38H8</strain>
        <strain evidence="27">HP49H10</strain>
        <strain evidence="28">HP51D11</strain>
        <strain evidence="29">HP58A9</strain>
        <strain evidence="15">HP5E3</strain>
        <strain evidence="30">HP67A4</strain>
        <strain evidence="31">HP69A10</strain>
        <strain evidence="16">HP6G12</strain>
        <strain evidence="20">HP71B11</strain>
        <strain evidence="21">HP79D8</strain>
        <strain evidence="22">HP81D12</strain>
        <strain evidence="23">HP93H4</strain>
        <strain evidence="24">HP95C5</strain>
        <strain evidence="25">HP96H2</strain>
        <strain evidence="13">Japan-a1</strain>
        <strain evidence="1">Japan-a3</strain>
        <strain evidence="2">Japan-a9</strain>
        <strain evidence="3">Japan-b9</strain>
        <strain evidence="26">JHPT-D6</strain>
        <strain evidence="35">NY-390</strain>
        <strain evidence="36">NY-434</strain>
    </source>
</reference>
<dbReference type="EMBL" id="KY315525">
    <property type="protein sequence ID" value="ARM06275.1"/>
    <property type="molecule type" value="Genomic_DNA"/>
</dbReference>
<evidence type="ECO:0000313" key="21">
    <source>
        <dbReference type="EMBL" id="ARM08129.1"/>
    </source>
</evidence>
<dbReference type="EMBL" id="KY274524">
    <property type="protein sequence ID" value="QFV36033.1"/>
    <property type="molecule type" value="Genomic_DNA"/>
</dbReference>
<evidence type="ECO:0000313" key="8">
    <source>
        <dbReference type="EMBL" id="ARK02205.1"/>
    </source>
</evidence>
<dbReference type="EMBL" id="KY274511">
    <property type="protein sequence ID" value="ARK01593.1"/>
    <property type="molecule type" value="Genomic_DNA"/>
</dbReference>
<evidence type="ECO:0000313" key="5">
    <source>
        <dbReference type="EMBL" id="ARK01593.1"/>
    </source>
</evidence>
<dbReference type="EMBL" id="KY290220">
    <property type="protein sequence ID" value="QFW28040.1"/>
    <property type="molecule type" value="Genomic_DNA"/>
</dbReference>
<name>A0A1W6G8T1_9BETA</name>
<dbReference type="EMBL" id="KY290180">
    <property type="protein sequence ID" value="ARM60646.1"/>
    <property type="molecule type" value="Genomic_DNA"/>
</dbReference>
<dbReference type="EMBL" id="KY315529">
    <property type="protein sequence ID" value="ARM06778.1"/>
    <property type="molecule type" value="Genomic_DNA"/>
</dbReference>
<evidence type="ECO:0000313" key="15">
    <source>
        <dbReference type="EMBL" id="ARM06275.1"/>
    </source>
</evidence>
<dbReference type="EMBL" id="KY274514">
    <property type="protein sequence ID" value="ARK01964.1"/>
    <property type="molecule type" value="Genomic_DNA"/>
</dbReference>
<evidence type="ECO:0000313" key="3">
    <source>
        <dbReference type="EMBL" id="ARK00639.1"/>
    </source>
</evidence>
<evidence type="ECO:0000313" key="36">
    <source>
        <dbReference type="EMBL" id="QFW28040.1"/>
    </source>
</evidence>
<evidence type="ECO:0000313" key="34">
    <source>
        <dbReference type="EMBL" id="QFV36033.1"/>
    </source>
</evidence>
<evidence type="ECO:0000313" key="31">
    <source>
        <dbReference type="EMBL" id="ARM60768.1"/>
    </source>
</evidence>
<evidence type="ECO:0000313" key="6">
    <source>
        <dbReference type="EMBL" id="ARK01964.1"/>
    </source>
</evidence>
<evidence type="ECO:0000313" key="35">
    <source>
        <dbReference type="EMBL" id="QFW08447.1"/>
    </source>
</evidence>
<evidence type="ECO:0000313" key="29">
    <source>
        <dbReference type="EMBL" id="ARM60158.1"/>
    </source>
</evidence>
<dbReference type="EMBL" id="KY290176">
    <property type="protein sequence ID" value="ARM60158.1"/>
    <property type="molecule type" value="Genomic_DNA"/>
</dbReference>
<dbReference type="EMBL" id="KY274515">
    <property type="protein sequence ID" value="ARK02089.1"/>
    <property type="molecule type" value="Genomic_DNA"/>
</dbReference>
<dbReference type="EMBL" id="KY315550">
    <property type="protein sequence ID" value="ARM09229.1"/>
    <property type="molecule type" value="Genomic_DNA"/>
</dbReference>
<evidence type="ECO:0000313" key="25">
    <source>
        <dbReference type="EMBL" id="ARM09351.1"/>
    </source>
</evidence>
<evidence type="ECO:0000313" key="4">
    <source>
        <dbReference type="EMBL" id="ARK01469.1"/>
    </source>
</evidence>
<dbReference type="EMBL" id="KY315528">
    <property type="protein sequence ID" value="ARM06656.1"/>
    <property type="molecule type" value="Genomic_DNA"/>
</dbReference>
<dbReference type="EMBL" id="KY274523">
    <property type="protein sequence ID" value="ARK03040.1"/>
    <property type="molecule type" value="Genomic_DNA"/>
</dbReference>
<dbReference type="EMBL" id="KY290181">
    <property type="protein sequence ID" value="ARM60768.1"/>
    <property type="molecule type" value="Genomic_DNA"/>
</dbReference>
<evidence type="ECO:0000313" key="10">
    <source>
        <dbReference type="EMBL" id="ARK02669.1"/>
    </source>
</evidence>
<evidence type="ECO:0000313" key="26">
    <source>
        <dbReference type="EMBL" id="ARM09939.1"/>
    </source>
</evidence>
<evidence type="ECO:0000313" key="28">
    <source>
        <dbReference type="EMBL" id="ARM59798.1"/>
    </source>
</evidence>
<dbReference type="EMBL" id="KY315548">
    <property type="protein sequence ID" value="ARM08983.1"/>
    <property type="molecule type" value="Genomic_DNA"/>
</dbReference>
<protein>
    <submittedName>
        <fullName evidence="25">Uncharacterized protein</fullName>
    </submittedName>
</protein>
<dbReference type="EMBL" id="KY274488">
    <property type="protein sequence ID" value="ARJ98951.1"/>
    <property type="molecule type" value="Genomic_DNA"/>
</dbReference>
<evidence type="ECO:0000313" key="16">
    <source>
        <dbReference type="EMBL" id="ARM06389.1"/>
    </source>
</evidence>
<accession>A0A1W6G8T1</accession>
<dbReference type="EMBL" id="KY315538">
    <property type="protein sequence ID" value="ARM07765.1"/>
    <property type="molecule type" value="Genomic_DNA"/>
</dbReference>
<dbReference type="EMBL" id="KY315551">
    <property type="protein sequence ID" value="ARM09351.1"/>
    <property type="molecule type" value="Genomic_DNA"/>
</dbReference>
<dbReference type="EMBL" id="KY290214">
    <property type="protein sequence ID" value="QFW08447.1"/>
    <property type="molecule type" value="Genomic_DNA"/>
</dbReference>
<organism evidence="25">
    <name type="scientific">Human betaherpesvirus 6</name>
    <dbReference type="NCBI Taxonomy" id="10368"/>
    <lineage>
        <taxon>Viruses</taxon>
        <taxon>Duplodnaviria</taxon>
        <taxon>Heunggongvirae</taxon>
        <taxon>Peploviricota</taxon>
        <taxon>Herviviricetes</taxon>
        <taxon>Herpesvirales</taxon>
        <taxon>Orthoherpesviridae</taxon>
        <taxon>Betaherpesvirinae</taxon>
        <taxon>Roseolovirus</taxon>
    </lineage>
</organism>
<evidence type="ECO:0000313" key="30">
    <source>
        <dbReference type="EMBL" id="ARM60646.1"/>
    </source>
</evidence>
<dbReference type="EMBL" id="KY274510">
    <property type="protein sequence ID" value="ARK01469.1"/>
    <property type="molecule type" value="Genomic_DNA"/>
</dbReference>
<evidence type="ECO:0000313" key="17">
    <source>
        <dbReference type="EMBL" id="ARM06656.1"/>
    </source>
</evidence>
<evidence type="ECO:0000313" key="33">
    <source>
        <dbReference type="EMBL" id="ARM61356.1"/>
    </source>
</evidence>